<dbReference type="Pfam" id="PF03031">
    <property type="entry name" value="NIF"/>
    <property type="match status" value="1"/>
</dbReference>
<sequence>MVGPTRFSRSGTKPLLQQLQLLTSVGLLQEYPPLWPLPLPPQQPADRNKPTLVLDIDETLLHTFSIRNDGPDSVRFGFFLRPHAKEFLSEVRELYEVVFWTAGTASYCSAMMDALEVQVLQLPRSFYNIDELRVEARGGISTKHVNFYALSRNQTLQQHEYMKYLPMLGRPMDRVIMIDDNVRSFPLTPRNGVKIEPFLPDERILREYSRVFTNKKEGSETGDHGCEAGVASIIERGEAEMSRLQCDRALLDLLPMLRSVAKVDNVTRELDYWRADEYVKCDNFFETMNPLSVTRQKVLGTVLPTRRDTPIPALKQHVMNHGFVEEANTAVKLQHMRNVPSRL</sequence>
<dbReference type="PANTHER" id="PTHR12210">
    <property type="entry name" value="DULLARD PROTEIN PHOSPHATASE"/>
    <property type="match status" value="1"/>
</dbReference>
<dbReference type="SUPFAM" id="SSF56784">
    <property type="entry name" value="HAD-like"/>
    <property type="match status" value="1"/>
</dbReference>
<dbReference type="InterPro" id="IPR004274">
    <property type="entry name" value="FCP1_dom"/>
</dbReference>
<dbReference type="AlphaFoldDB" id="G0UTU7"/>
<protein>
    <recommendedName>
        <fullName evidence="1">Mitochondrial import inner membrane translocase subunit TIM50</fullName>
    </recommendedName>
</protein>
<dbReference type="EMBL" id="HE575322">
    <property type="protein sequence ID" value="CCC92811.1"/>
    <property type="molecule type" value="Genomic_DNA"/>
</dbReference>
<dbReference type="Gene3D" id="3.40.50.1000">
    <property type="entry name" value="HAD superfamily/HAD-like"/>
    <property type="match status" value="1"/>
</dbReference>
<dbReference type="InterPro" id="IPR023214">
    <property type="entry name" value="HAD_sf"/>
</dbReference>
<comment type="subunit">
    <text evidence="1">Component of the TIM23 complex.</text>
</comment>
<feature type="domain" description="FCP1 homology" evidence="2">
    <location>
        <begin position="45"/>
        <end position="218"/>
    </location>
</feature>
<name>G0UTU7_TRYCI</name>
<dbReference type="GO" id="GO:0005744">
    <property type="term" value="C:TIM23 mitochondrial import inner membrane translocase complex"/>
    <property type="evidence" value="ECO:0007669"/>
    <property type="project" value="UniProtKB-UniRule"/>
</dbReference>
<accession>G0UTU7</accession>
<evidence type="ECO:0000256" key="1">
    <source>
        <dbReference type="RuleBase" id="RU365079"/>
    </source>
</evidence>
<dbReference type="GO" id="GO:0015031">
    <property type="term" value="P:protein transport"/>
    <property type="evidence" value="ECO:0007669"/>
    <property type="project" value="UniProtKB-KW"/>
</dbReference>
<dbReference type="InterPro" id="IPR050365">
    <property type="entry name" value="TIM50"/>
</dbReference>
<gene>
    <name evidence="3" type="ORF">TCIL3000_9_2080</name>
</gene>
<dbReference type="CDD" id="cd07521">
    <property type="entry name" value="HAD_FCP1-like"/>
    <property type="match status" value="1"/>
</dbReference>
<keyword evidence="1" id="KW-0809">Transit peptide</keyword>
<dbReference type="SMART" id="SM00577">
    <property type="entry name" value="CPDc"/>
    <property type="match status" value="1"/>
</dbReference>
<dbReference type="FunFam" id="3.40.50.1000:FF:000284">
    <property type="entry name" value="Nuclear LIM interactor-interacting factor 1"/>
    <property type="match status" value="1"/>
</dbReference>
<dbReference type="VEuPathDB" id="TriTrypDB:TcIL3000_9_2080"/>
<keyword evidence="1" id="KW-0496">Mitochondrion</keyword>
<evidence type="ECO:0000259" key="2">
    <source>
        <dbReference type="PROSITE" id="PS50969"/>
    </source>
</evidence>
<dbReference type="PROSITE" id="PS50969">
    <property type="entry name" value="FCP1"/>
    <property type="match status" value="1"/>
</dbReference>
<keyword evidence="1" id="KW-0813">Transport</keyword>
<reference evidence="3" key="1">
    <citation type="journal article" date="2012" name="Proc. Natl. Acad. Sci. U.S.A.">
        <title>Antigenic diversity is generated by distinct evolutionary mechanisms in African trypanosome species.</title>
        <authorList>
            <person name="Jackson A.P."/>
            <person name="Berry A."/>
            <person name="Aslett M."/>
            <person name="Allison H.C."/>
            <person name="Burton P."/>
            <person name="Vavrova-Anderson J."/>
            <person name="Brown R."/>
            <person name="Browne H."/>
            <person name="Corton N."/>
            <person name="Hauser H."/>
            <person name="Gamble J."/>
            <person name="Gilderthorp R."/>
            <person name="Marcello L."/>
            <person name="McQuillan J."/>
            <person name="Otto T.D."/>
            <person name="Quail M.A."/>
            <person name="Sanders M.J."/>
            <person name="van Tonder A."/>
            <person name="Ginger M.L."/>
            <person name="Field M.C."/>
            <person name="Barry J.D."/>
            <person name="Hertz-Fowler C."/>
            <person name="Berriman M."/>
        </authorList>
    </citation>
    <scope>NUCLEOTIDE SEQUENCE</scope>
    <source>
        <strain evidence="3">IL3000</strain>
    </source>
</reference>
<comment type="similarity">
    <text evidence="1">Belongs to the TIM50 family.</text>
</comment>
<organism evidence="3">
    <name type="scientific">Trypanosoma congolense (strain IL3000)</name>
    <dbReference type="NCBI Taxonomy" id="1068625"/>
    <lineage>
        <taxon>Eukaryota</taxon>
        <taxon>Discoba</taxon>
        <taxon>Euglenozoa</taxon>
        <taxon>Kinetoplastea</taxon>
        <taxon>Metakinetoplastina</taxon>
        <taxon>Trypanosomatida</taxon>
        <taxon>Trypanosomatidae</taxon>
        <taxon>Trypanosoma</taxon>
        <taxon>Nannomonas</taxon>
    </lineage>
</organism>
<comment type="subcellular location">
    <subcellularLocation>
        <location evidence="1">Mitochondrion inner membrane</location>
        <topology evidence="1">Single-pass membrane protein</topology>
    </subcellularLocation>
</comment>
<evidence type="ECO:0000313" key="3">
    <source>
        <dbReference type="EMBL" id="CCC92811.1"/>
    </source>
</evidence>
<keyword evidence="1" id="KW-0811">Translocation</keyword>
<comment type="function">
    <text evidence="1">Essential component of the TIM23 complex, a complex that mediates the translocation of transit peptide-containing proteins across the mitochondrial inner membrane.</text>
</comment>
<keyword evidence="1" id="KW-0653">Protein transport</keyword>
<proteinExistence type="inferred from homology"/>
<dbReference type="InterPro" id="IPR036412">
    <property type="entry name" value="HAD-like_sf"/>
</dbReference>